<comment type="similarity">
    <text evidence="2">Belongs to the LolB family.</text>
</comment>
<accession>A0ABZ0JBI9</accession>
<dbReference type="InterPro" id="IPR029046">
    <property type="entry name" value="LolA/LolB/LppX"/>
</dbReference>
<evidence type="ECO:0000256" key="13">
    <source>
        <dbReference type="SAM" id="SignalP"/>
    </source>
</evidence>
<keyword evidence="8" id="KW-0472">Membrane</keyword>
<comment type="subcellular location">
    <subcellularLocation>
        <location evidence="1">Cell outer membrane</location>
        <topology evidence="1">Lipid-anchor</topology>
    </subcellularLocation>
</comment>
<evidence type="ECO:0000256" key="4">
    <source>
        <dbReference type="ARBA" id="ARBA00016202"/>
    </source>
</evidence>
<protein>
    <recommendedName>
        <fullName evidence="4">Outer-membrane lipoprotein LolB</fullName>
    </recommendedName>
</protein>
<evidence type="ECO:0000256" key="12">
    <source>
        <dbReference type="ARBA" id="ARBA00023288"/>
    </source>
</evidence>
<reference evidence="14 15" key="1">
    <citation type="submission" date="2023-03" db="EMBL/GenBank/DDBJ databases">
        <title>Diaphorobacter basophil sp. nov., isolated from a sewage-treatment plant.</title>
        <authorList>
            <person name="Yang K."/>
        </authorList>
    </citation>
    <scope>NUCLEOTIDE SEQUENCE [LARGE SCALE GENOMIC DNA]</scope>
    <source>
        <strain evidence="14 15">Y-1</strain>
    </source>
</reference>
<evidence type="ECO:0000256" key="1">
    <source>
        <dbReference type="ARBA" id="ARBA00004459"/>
    </source>
</evidence>
<evidence type="ECO:0000256" key="7">
    <source>
        <dbReference type="ARBA" id="ARBA00022927"/>
    </source>
</evidence>
<evidence type="ECO:0000256" key="5">
    <source>
        <dbReference type="ARBA" id="ARBA00022448"/>
    </source>
</evidence>
<name>A0ABZ0JBI9_9BURK</name>
<keyword evidence="9" id="KW-0564">Palmitate</keyword>
<dbReference type="InterPro" id="IPR004565">
    <property type="entry name" value="OM_lipoprot_LolB"/>
</dbReference>
<comment type="subunit">
    <text evidence="3">Monomer.</text>
</comment>
<keyword evidence="10" id="KW-0143">Chaperone</keyword>
<feature type="signal peptide" evidence="13">
    <location>
        <begin position="1"/>
        <end position="28"/>
    </location>
</feature>
<sequence length="168" mass="17430">MPGAVSERPQRGRLLLAALGAALLGACAQPPRPASGAADHWSGRLALQIEDASAQSFSAGFELQGSPDAGALTLFNPLGNIIAELQWTPGRAILNNGGEQRQSASLQTLVQALTGSELPIAALFGWLKGEPVQAAGWQADLSALDKGRLTATRHQPAPQAVLRVILSL</sequence>
<evidence type="ECO:0000256" key="11">
    <source>
        <dbReference type="ARBA" id="ARBA00023237"/>
    </source>
</evidence>
<keyword evidence="15" id="KW-1185">Reference proteome</keyword>
<dbReference type="Proteomes" id="UP001303211">
    <property type="component" value="Chromosome"/>
</dbReference>
<evidence type="ECO:0000256" key="9">
    <source>
        <dbReference type="ARBA" id="ARBA00023139"/>
    </source>
</evidence>
<dbReference type="SUPFAM" id="SSF89392">
    <property type="entry name" value="Prokaryotic lipoproteins and lipoprotein localization factors"/>
    <property type="match status" value="1"/>
</dbReference>
<evidence type="ECO:0000313" key="14">
    <source>
        <dbReference type="EMBL" id="WOO34473.1"/>
    </source>
</evidence>
<dbReference type="EMBL" id="CP136921">
    <property type="protein sequence ID" value="WOO34473.1"/>
    <property type="molecule type" value="Genomic_DNA"/>
</dbReference>
<dbReference type="RefSeq" id="WP_317703789.1">
    <property type="nucleotide sequence ID" value="NZ_CP136921.1"/>
</dbReference>
<keyword evidence="5" id="KW-0813">Transport</keyword>
<evidence type="ECO:0000256" key="8">
    <source>
        <dbReference type="ARBA" id="ARBA00023136"/>
    </source>
</evidence>
<evidence type="ECO:0000256" key="3">
    <source>
        <dbReference type="ARBA" id="ARBA00011245"/>
    </source>
</evidence>
<evidence type="ECO:0000256" key="6">
    <source>
        <dbReference type="ARBA" id="ARBA00022729"/>
    </source>
</evidence>
<dbReference type="Gene3D" id="2.50.20.10">
    <property type="entry name" value="Lipoprotein localisation LolA/LolB/LppX"/>
    <property type="match status" value="1"/>
</dbReference>
<dbReference type="Pfam" id="PF03550">
    <property type="entry name" value="LolB"/>
    <property type="match status" value="1"/>
</dbReference>
<proteinExistence type="inferred from homology"/>
<gene>
    <name evidence="14" type="ORF">P4826_17425</name>
</gene>
<evidence type="ECO:0000313" key="15">
    <source>
        <dbReference type="Proteomes" id="UP001303211"/>
    </source>
</evidence>
<feature type="chain" id="PRO_5045663063" description="Outer-membrane lipoprotein LolB" evidence="13">
    <location>
        <begin position="29"/>
        <end position="168"/>
    </location>
</feature>
<evidence type="ECO:0000256" key="10">
    <source>
        <dbReference type="ARBA" id="ARBA00023186"/>
    </source>
</evidence>
<keyword evidence="7" id="KW-0653">Protein transport</keyword>
<keyword evidence="12 14" id="KW-0449">Lipoprotein</keyword>
<organism evidence="14 15">
    <name type="scientific">Diaphorobacter limosus</name>
    <dbReference type="NCBI Taxonomy" id="3036128"/>
    <lineage>
        <taxon>Bacteria</taxon>
        <taxon>Pseudomonadati</taxon>
        <taxon>Pseudomonadota</taxon>
        <taxon>Betaproteobacteria</taxon>
        <taxon>Burkholderiales</taxon>
        <taxon>Comamonadaceae</taxon>
        <taxon>Diaphorobacter</taxon>
    </lineage>
</organism>
<keyword evidence="11" id="KW-0998">Cell outer membrane</keyword>
<keyword evidence="6 13" id="KW-0732">Signal</keyword>
<evidence type="ECO:0000256" key="2">
    <source>
        <dbReference type="ARBA" id="ARBA00009696"/>
    </source>
</evidence>